<evidence type="ECO:0000256" key="18">
    <source>
        <dbReference type="ARBA" id="ARBA00043210"/>
    </source>
</evidence>
<keyword evidence="6" id="KW-0053">Apoptosis</keyword>
<dbReference type="InterPro" id="IPR006683">
    <property type="entry name" value="Thioestr_dom"/>
</dbReference>
<organism evidence="26 27">
    <name type="scientific">Gordonia humi</name>
    <dbReference type="NCBI Taxonomy" id="686429"/>
    <lineage>
        <taxon>Bacteria</taxon>
        <taxon>Bacillati</taxon>
        <taxon>Actinomycetota</taxon>
        <taxon>Actinomycetes</taxon>
        <taxon>Mycobacteriales</taxon>
        <taxon>Gordoniaceae</taxon>
        <taxon>Gordonia</taxon>
    </lineage>
</organism>
<evidence type="ECO:0000256" key="8">
    <source>
        <dbReference type="ARBA" id="ARBA00022832"/>
    </source>
</evidence>
<comment type="catalytic activity">
    <reaction evidence="19">
        <text>octanoyl-CoA + H2O = octanoate + CoA + H(+)</text>
        <dbReference type="Rhea" id="RHEA:30143"/>
        <dbReference type="ChEBI" id="CHEBI:15377"/>
        <dbReference type="ChEBI" id="CHEBI:15378"/>
        <dbReference type="ChEBI" id="CHEBI:25646"/>
        <dbReference type="ChEBI" id="CHEBI:57287"/>
        <dbReference type="ChEBI" id="CHEBI:57386"/>
    </reaction>
    <physiologicalReaction direction="left-to-right" evidence="19">
        <dbReference type="Rhea" id="RHEA:30144"/>
    </physiologicalReaction>
</comment>
<evidence type="ECO:0000256" key="16">
    <source>
        <dbReference type="ARBA" id="ARBA00038848"/>
    </source>
</evidence>
<evidence type="ECO:0000256" key="15">
    <source>
        <dbReference type="ARBA" id="ARBA00038456"/>
    </source>
</evidence>
<comment type="caution">
    <text evidence="26">The sequence shown here is derived from an EMBL/GenBank/DDBJ whole genome shotgun (WGS) entry which is preliminary data.</text>
</comment>
<evidence type="ECO:0000256" key="24">
    <source>
        <dbReference type="SAM" id="MobiDB-lite"/>
    </source>
</evidence>
<comment type="catalytic activity">
    <reaction evidence="20">
        <text>hexadecanoyl-CoA + H2O = hexadecanoate + CoA + H(+)</text>
        <dbReference type="Rhea" id="RHEA:16645"/>
        <dbReference type="ChEBI" id="CHEBI:7896"/>
        <dbReference type="ChEBI" id="CHEBI:15377"/>
        <dbReference type="ChEBI" id="CHEBI:15378"/>
        <dbReference type="ChEBI" id="CHEBI:57287"/>
        <dbReference type="ChEBI" id="CHEBI:57379"/>
        <dbReference type="EC" id="3.1.2.2"/>
    </reaction>
    <physiologicalReaction direction="left-to-right" evidence="20">
        <dbReference type="Rhea" id="RHEA:16646"/>
    </physiologicalReaction>
</comment>
<feature type="domain" description="Thioesterase" evidence="25">
    <location>
        <begin position="129"/>
        <end position="201"/>
    </location>
</feature>
<evidence type="ECO:0000256" key="5">
    <source>
        <dbReference type="ARBA" id="ARBA00022490"/>
    </source>
</evidence>
<feature type="region of interest" description="Disordered" evidence="24">
    <location>
        <begin position="1"/>
        <end position="22"/>
    </location>
</feature>
<keyword evidence="5" id="KW-0963">Cytoplasm</keyword>
<comment type="catalytic activity">
    <reaction evidence="23">
        <text>tetradecanoyl-CoA + H2O = tetradecanoate + CoA + H(+)</text>
        <dbReference type="Rhea" id="RHEA:40119"/>
        <dbReference type="ChEBI" id="CHEBI:15377"/>
        <dbReference type="ChEBI" id="CHEBI:15378"/>
        <dbReference type="ChEBI" id="CHEBI:30807"/>
        <dbReference type="ChEBI" id="CHEBI:57287"/>
        <dbReference type="ChEBI" id="CHEBI:57385"/>
    </reaction>
    <physiologicalReaction direction="left-to-right" evidence="23">
        <dbReference type="Rhea" id="RHEA:40120"/>
    </physiologicalReaction>
</comment>
<evidence type="ECO:0000256" key="19">
    <source>
        <dbReference type="ARBA" id="ARBA00047588"/>
    </source>
</evidence>
<dbReference type="CDD" id="cd03443">
    <property type="entry name" value="PaaI_thioesterase"/>
    <property type="match status" value="1"/>
</dbReference>
<evidence type="ECO:0000256" key="2">
    <source>
        <dbReference type="ARBA" id="ARBA00004496"/>
    </source>
</evidence>
<keyword evidence="7" id="KW-0378">Hydrolase</keyword>
<evidence type="ECO:0000313" key="27">
    <source>
        <dbReference type="Proteomes" id="UP000551501"/>
    </source>
</evidence>
<dbReference type="SUPFAM" id="SSF54637">
    <property type="entry name" value="Thioesterase/thiol ester dehydrase-isomerase"/>
    <property type="match status" value="1"/>
</dbReference>
<evidence type="ECO:0000256" key="20">
    <source>
        <dbReference type="ARBA" id="ARBA00047734"/>
    </source>
</evidence>
<keyword evidence="11" id="KW-0472">Membrane</keyword>
<evidence type="ECO:0000256" key="10">
    <source>
        <dbReference type="ARBA" id="ARBA00023098"/>
    </source>
</evidence>
<keyword evidence="4" id="KW-1003">Cell membrane</keyword>
<keyword evidence="27" id="KW-1185">Reference proteome</keyword>
<dbReference type="Pfam" id="PF03061">
    <property type="entry name" value="4HBT"/>
    <property type="match status" value="1"/>
</dbReference>
<gene>
    <name evidence="26" type="ORF">BKA16_001376</name>
</gene>
<comment type="catalytic activity">
    <reaction evidence="13">
        <text>(5Z,8Z,11Z,14Z)-eicosatetraenoyl-CoA + H2O = (5Z,8Z,11Z,14Z)-eicosatetraenoate + CoA + H(+)</text>
        <dbReference type="Rhea" id="RHEA:40151"/>
        <dbReference type="ChEBI" id="CHEBI:15377"/>
        <dbReference type="ChEBI" id="CHEBI:15378"/>
        <dbReference type="ChEBI" id="CHEBI:32395"/>
        <dbReference type="ChEBI" id="CHEBI:57287"/>
        <dbReference type="ChEBI" id="CHEBI:57368"/>
    </reaction>
    <physiologicalReaction direction="left-to-right" evidence="13">
        <dbReference type="Rhea" id="RHEA:40152"/>
    </physiologicalReaction>
</comment>
<dbReference type="PANTHER" id="PTHR12418">
    <property type="entry name" value="ACYL-COENZYME A THIOESTERASE THEM4"/>
    <property type="match status" value="1"/>
</dbReference>
<dbReference type="AlphaFoldDB" id="A0A840EWY1"/>
<evidence type="ECO:0000256" key="3">
    <source>
        <dbReference type="ARBA" id="ARBA00004632"/>
    </source>
</evidence>
<keyword evidence="8" id="KW-0276">Fatty acid metabolism</keyword>
<evidence type="ECO:0000256" key="4">
    <source>
        <dbReference type="ARBA" id="ARBA00022475"/>
    </source>
</evidence>
<evidence type="ECO:0000256" key="12">
    <source>
        <dbReference type="ARBA" id="ARBA00023273"/>
    </source>
</evidence>
<keyword evidence="10" id="KW-0443">Lipid metabolism</keyword>
<protein>
    <recommendedName>
        <fullName evidence="17">Acyl-coenzyme A thioesterase THEM4</fullName>
        <ecNumber evidence="16">3.1.2.2</ecNumber>
    </recommendedName>
    <alternativeName>
        <fullName evidence="18">Thioesterase superfamily member 4</fullName>
    </alternativeName>
</protein>
<dbReference type="InterPro" id="IPR052365">
    <property type="entry name" value="THEM4/THEM5_acyl-CoA_thioest"/>
</dbReference>
<proteinExistence type="inferred from homology"/>
<evidence type="ECO:0000256" key="9">
    <source>
        <dbReference type="ARBA" id="ARBA00022946"/>
    </source>
</evidence>
<evidence type="ECO:0000256" key="22">
    <source>
        <dbReference type="ARBA" id="ARBA00048074"/>
    </source>
</evidence>
<dbReference type="Proteomes" id="UP000551501">
    <property type="component" value="Unassembled WGS sequence"/>
</dbReference>
<comment type="catalytic activity">
    <reaction evidence="21">
        <text>decanoyl-CoA + H2O = decanoate + CoA + H(+)</text>
        <dbReference type="Rhea" id="RHEA:40059"/>
        <dbReference type="ChEBI" id="CHEBI:15377"/>
        <dbReference type="ChEBI" id="CHEBI:15378"/>
        <dbReference type="ChEBI" id="CHEBI:27689"/>
        <dbReference type="ChEBI" id="CHEBI:57287"/>
        <dbReference type="ChEBI" id="CHEBI:61430"/>
    </reaction>
    <physiologicalReaction direction="left-to-right" evidence="21">
        <dbReference type="Rhea" id="RHEA:40060"/>
    </physiologicalReaction>
</comment>
<keyword evidence="12" id="KW-0966">Cell projection</keyword>
<evidence type="ECO:0000256" key="14">
    <source>
        <dbReference type="ARBA" id="ARBA00037002"/>
    </source>
</evidence>
<comment type="subcellular location">
    <subcellularLocation>
        <location evidence="3">Cell projection</location>
        <location evidence="3">Ruffle membrane</location>
    </subcellularLocation>
    <subcellularLocation>
        <location evidence="2">Cytoplasm</location>
    </subcellularLocation>
    <subcellularLocation>
        <location evidence="1">Membrane</location>
        <topology evidence="1">Peripheral membrane protein</topology>
    </subcellularLocation>
</comment>
<keyword evidence="9" id="KW-0809">Transit peptide</keyword>
<dbReference type="GO" id="GO:0016787">
    <property type="term" value="F:hydrolase activity"/>
    <property type="evidence" value="ECO:0007669"/>
    <property type="project" value="UniProtKB-KW"/>
</dbReference>
<evidence type="ECO:0000256" key="23">
    <source>
        <dbReference type="ARBA" id="ARBA00048180"/>
    </source>
</evidence>
<dbReference type="PANTHER" id="PTHR12418:SF19">
    <property type="entry name" value="ACYL-COENZYME A THIOESTERASE THEM4"/>
    <property type="match status" value="1"/>
</dbReference>
<evidence type="ECO:0000256" key="6">
    <source>
        <dbReference type="ARBA" id="ARBA00022703"/>
    </source>
</evidence>
<dbReference type="RefSeq" id="WP_183369940.1">
    <property type="nucleotide sequence ID" value="NZ_BAABHL010000037.1"/>
</dbReference>
<evidence type="ECO:0000313" key="26">
    <source>
        <dbReference type="EMBL" id="MBB4134824.1"/>
    </source>
</evidence>
<name>A0A840EWY1_9ACTN</name>
<evidence type="ECO:0000256" key="13">
    <source>
        <dbReference type="ARBA" id="ARBA00035852"/>
    </source>
</evidence>
<accession>A0A840EWY1</accession>
<sequence length="218" mass="23596">MTETSKHEWDIPATDDSPHEGGFRADLAITTERGGPSYGAMIEQVRAFMGKVRYASPTPELADEVIEDLRKLNAKLDTMLVDEWTSPSGTRIDLPSRGNITLPPYVITTGGPDGVEAEVTFGDFHLGGNGVTHGGHVAVAFDDLGGMASALKTGGVARTAYLTVNYRSLTPLNKPLTIRTWVDVQDDRKLYVKGTLHDGDRLCADLDSLFIKLKPGQP</sequence>
<dbReference type="Gene3D" id="3.10.129.10">
    <property type="entry name" value="Hotdog Thioesterase"/>
    <property type="match status" value="1"/>
</dbReference>
<comment type="similarity">
    <text evidence="15">Belongs to the THEM4/THEM5 thioesterase family.</text>
</comment>
<dbReference type="GO" id="GO:0005737">
    <property type="term" value="C:cytoplasm"/>
    <property type="evidence" value="ECO:0007669"/>
    <property type="project" value="UniProtKB-SubCell"/>
</dbReference>
<evidence type="ECO:0000256" key="7">
    <source>
        <dbReference type="ARBA" id="ARBA00022801"/>
    </source>
</evidence>
<evidence type="ECO:0000256" key="1">
    <source>
        <dbReference type="ARBA" id="ARBA00004170"/>
    </source>
</evidence>
<comment type="catalytic activity">
    <reaction evidence="22">
        <text>dodecanoyl-CoA + H2O = dodecanoate + CoA + H(+)</text>
        <dbReference type="Rhea" id="RHEA:30135"/>
        <dbReference type="ChEBI" id="CHEBI:15377"/>
        <dbReference type="ChEBI" id="CHEBI:15378"/>
        <dbReference type="ChEBI" id="CHEBI:18262"/>
        <dbReference type="ChEBI" id="CHEBI:57287"/>
        <dbReference type="ChEBI" id="CHEBI:57375"/>
    </reaction>
    <physiologicalReaction direction="left-to-right" evidence="22">
        <dbReference type="Rhea" id="RHEA:30136"/>
    </physiologicalReaction>
</comment>
<dbReference type="GO" id="GO:0006631">
    <property type="term" value="P:fatty acid metabolic process"/>
    <property type="evidence" value="ECO:0007669"/>
    <property type="project" value="UniProtKB-KW"/>
</dbReference>
<dbReference type="InterPro" id="IPR029069">
    <property type="entry name" value="HotDog_dom_sf"/>
</dbReference>
<evidence type="ECO:0000256" key="21">
    <source>
        <dbReference type="ARBA" id="ARBA00047969"/>
    </source>
</evidence>
<evidence type="ECO:0000259" key="25">
    <source>
        <dbReference type="Pfam" id="PF03061"/>
    </source>
</evidence>
<comment type="catalytic activity">
    <reaction evidence="14">
        <text>(9Z)-octadecenoyl-CoA + H2O = (9Z)-octadecenoate + CoA + H(+)</text>
        <dbReference type="Rhea" id="RHEA:40139"/>
        <dbReference type="ChEBI" id="CHEBI:15377"/>
        <dbReference type="ChEBI" id="CHEBI:15378"/>
        <dbReference type="ChEBI" id="CHEBI:30823"/>
        <dbReference type="ChEBI" id="CHEBI:57287"/>
        <dbReference type="ChEBI" id="CHEBI:57387"/>
    </reaction>
    <physiologicalReaction direction="left-to-right" evidence="14">
        <dbReference type="Rhea" id="RHEA:40140"/>
    </physiologicalReaction>
</comment>
<evidence type="ECO:0000256" key="11">
    <source>
        <dbReference type="ARBA" id="ARBA00023136"/>
    </source>
</evidence>
<dbReference type="GO" id="GO:0016020">
    <property type="term" value="C:membrane"/>
    <property type="evidence" value="ECO:0007669"/>
    <property type="project" value="UniProtKB-SubCell"/>
</dbReference>
<evidence type="ECO:0000256" key="17">
    <source>
        <dbReference type="ARBA" id="ARBA00040123"/>
    </source>
</evidence>
<dbReference type="EMBL" id="JACIFP010000001">
    <property type="protein sequence ID" value="MBB4134824.1"/>
    <property type="molecule type" value="Genomic_DNA"/>
</dbReference>
<reference evidence="26 27" key="1">
    <citation type="submission" date="2020-08" db="EMBL/GenBank/DDBJ databases">
        <title>Sequencing the genomes of 1000 actinobacteria strains.</title>
        <authorList>
            <person name="Klenk H.-P."/>
        </authorList>
    </citation>
    <scope>NUCLEOTIDE SEQUENCE [LARGE SCALE GENOMIC DNA]</scope>
    <source>
        <strain evidence="26 27">DSM 45298</strain>
    </source>
</reference>
<dbReference type="EC" id="3.1.2.2" evidence="16"/>